<dbReference type="Proteomes" id="UP000268192">
    <property type="component" value="Chromosome"/>
</dbReference>
<name>A0A3Q8XN64_9HYPH</name>
<feature type="chain" id="PRO_5018545570" evidence="1">
    <location>
        <begin position="41"/>
        <end position="287"/>
    </location>
</feature>
<dbReference type="Gene3D" id="1.10.8.350">
    <property type="entry name" value="Bacterial muramidase"/>
    <property type="match status" value="1"/>
</dbReference>
<sequence length="287" mass="31116">MASADFSRTETDHMRVILKRYLGALAAGVMSLALAGTAQAQTCGNDASGFSNWVNAFSAEAQANGIQAQTLQTAFSGLTYATQTISLDRNQRSFRLSLDEFMQKRGADAIVSQGRRHKEQNANLFASIERSYGVPSGVIIAIWGMETAFGRFMGDQSAMSALATLAYDCRRSDFFKRELYAALQIVQSGELTPGQMRGAGHGELGQTQFLPSNYVLYAVDADGDGRRDLINSRADALASTANFLRSHGWQPGAGYQQGEPNFRAIEAWNAATVYQQAIAIIAQRIDG</sequence>
<dbReference type="InterPro" id="IPR043426">
    <property type="entry name" value="MltB-like"/>
</dbReference>
<dbReference type="NCBIfam" id="TIGR02283">
    <property type="entry name" value="MltB_2"/>
    <property type="match status" value="1"/>
</dbReference>
<feature type="domain" description="Transglycosylase SLT" evidence="2">
    <location>
        <begin position="50"/>
        <end position="256"/>
    </location>
</feature>
<dbReference type="InterPro" id="IPR031304">
    <property type="entry name" value="SLT_2"/>
</dbReference>
<protein>
    <submittedName>
        <fullName evidence="3">Lytic murein transglycosylase</fullName>
    </submittedName>
</protein>
<reference evidence="3 4" key="1">
    <citation type="submission" date="2018-09" db="EMBL/GenBank/DDBJ databases">
        <title>Marinorhizobium profundi gen. nov., sp. nov., isolated from a deep-sea sediment sample from the New Britain Trench and proposal of Marinorhizobiaceae fam. nov. in the order Rhizobiales of the class Alphaproteobacteria.</title>
        <authorList>
            <person name="Cao J."/>
        </authorList>
    </citation>
    <scope>NUCLEOTIDE SEQUENCE [LARGE SCALE GENOMIC DNA]</scope>
    <source>
        <strain evidence="3 4">WS11</strain>
    </source>
</reference>
<dbReference type="InterPro" id="IPR023346">
    <property type="entry name" value="Lysozyme-like_dom_sf"/>
</dbReference>
<evidence type="ECO:0000313" key="4">
    <source>
        <dbReference type="Proteomes" id="UP000268192"/>
    </source>
</evidence>
<dbReference type="InterPro" id="IPR011970">
    <property type="entry name" value="MltB_2"/>
</dbReference>
<dbReference type="AlphaFoldDB" id="A0A3Q8XN64"/>
<keyword evidence="1" id="KW-0732">Signal</keyword>
<dbReference type="CDD" id="cd13399">
    <property type="entry name" value="Slt35-like"/>
    <property type="match status" value="1"/>
</dbReference>
<feature type="signal peptide" evidence="1">
    <location>
        <begin position="1"/>
        <end position="40"/>
    </location>
</feature>
<dbReference type="SUPFAM" id="SSF53955">
    <property type="entry name" value="Lysozyme-like"/>
    <property type="match status" value="1"/>
</dbReference>
<dbReference type="KEGG" id="abaw:D5400_02760"/>
<keyword evidence="4" id="KW-1185">Reference proteome</keyword>
<evidence type="ECO:0000256" key="1">
    <source>
        <dbReference type="SAM" id="SignalP"/>
    </source>
</evidence>
<organism evidence="3 4">
    <name type="scientific">Georhizobium profundi</name>
    <dbReference type="NCBI Taxonomy" id="2341112"/>
    <lineage>
        <taxon>Bacteria</taxon>
        <taxon>Pseudomonadati</taxon>
        <taxon>Pseudomonadota</taxon>
        <taxon>Alphaproteobacteria</taxon>
        <taxon>Hyphomicrobiales</taxon>
        <taxon>Rhizobiaceae</taxon>
        <taxon>Georhizobium</taxon>
    </lineage>
</organism>
<evidence type="ECO:0000313" key="3">
    <source>
        <dbReference type="EMBL" id="AZN70340.1"/>
    </source>
</evidence>
<evidence type="ECO:0000259" key="2">
    <source>
        <dbReference type="Pfam" id="PF13406"/>
    </source>
</evidence>
<dbReference type="OrthoDB" id="9808544at2"/>
<dbReference type="Pfam" id="PF13406">
    <property type="entry name" value="SLT_2"/>
    <property type="match status" value="1"/>
</dbReference>
<dbReference type="PANTHER" id="PTHR30163:SF8">
    <property type="entry name" value="LYTIC MUREIN TRANSGLYCOSYLASE"/>
    <property type="match status" value="1"/>
</dbReference>
<dbReference type="GO" id="GO:0009253">
    <property type="term" value="P:peptidoglycan catabolic process"/>
    <property type="evidence" value="ECO:0007669"/>
    <property type="project" value="TreeGrafter"/>
</dbReference>
<dbReference type="PANTHER" id="PTHR30163">
    <property type="entry name" value="MEMBRANE-BOUND LYTIC MUREIN TRANSGLYCOSYLASE B"/>
    <property type="match status" value="1"/>
</dbReference>
<dbReference type="Gene3D" id="1.10.530.10">
    <property type="match status" value="1"/>
</dbReference>
<accession>A0A3Q8XN64</accession>
<dbReference type="GO" id="GO:0008933">
    <property type="term" value="F:peptidoglycan lytic transglycosylase activity"/>
    <property type="evidence" value="ECO:0007669"/>
    <property type="project" value="TreeGrafter"/>
</dbReference>
<dbReference type="EMBL" id="CP032509">
    <property type="protein sequence ID" value="AZN70340.1"/>
    <property type="molecule type" value="Genomic_DNA"/>
</dbReference>
<gene>
    <name evidence="3" type="ORF">D5400_02760</name>
</gene>
<proteinExistence type="predicted"/>